<dbReference type="InterPro" id="IPR013926">
    <property type="entry name" value="CGI121/TPRKB"/>
</dbReference>
<reference evidence="9" key="1">
    <citation type="submission" date="2015-01" db="EMBL/GenBank/DDBJ databases">
        <authorList>
            <person name="Durling Mikael"/>
        </authorList>
    </citation>
    <scope>NUCLEOTIDE SEQUENCE</scope>
</reference>
<name>A0A0B7K2G4_BIOOC</name>
<dbReference type="GO" id="GO:0005829">
    <property type="term" value="C:cytosol"/>
    <property type="evidence" value="ECO:0007669"/>
    <property type="project" value="TreeGrafter"/>
</dbReference>
<dbReference type="GO" id="GO:0000408">
    <property type="term" value="C:EKC/KEOPS complex"/>
    <property type="evidence" value="ECO:0007669"/>
    <property type="project" value="TreeGrafter"/>
</dbReference>
<dbReference type="GO" id="GO:0002949">
    <property type="term" value="P:tRNA threonylcarbamoyladenosine modification"/>
    <property type="evidence" value="ECO:0007669"/>
    <property type="project" value="TreeGrafter"/>
</dbReference>
<dbReference type="AlphaFoldDB" id="A0A0B7K2G4"/>
<accession>A0A0B7K2G4</accession>
<dbReference type="EMBL" id="CDPU01000024">
    <property type="protein sequence ID" value="CEO51598.1"/>
    <property type="molecule type" value="Genomic_DNA"/>
</dbReference>
<evidence type="ECO:0000256" key="6">
    <source>
        <dbReference type="ARBA" id="ARBA00023242"/>
    </source>
</evidence>
<gene>
    <name evidence="9" type="ORF">BN869_000007656_1</name>
</gene>
<dbReference type="SUPFAM" id="SSF143870">
    <property type="entry name" value="PF0523-like"/>
    <property type="match status" value="1"/>
</dbReference>
<keyword evidence="6 8" id="KW-0539">Nucleus</keyword>
<evidence type="ECO:0000256" key="2">
    <source>
        <dbReference type="ARBA" id="ARBA00005546"/>
    </source>
</evidence>
<evidence type="ECO:0000256" key="4">
    <source>
        <dbReference type="ARBA" id="ARBA00016009"/>
    </source>
</evidence>
<comment type="subcellular location">
    <subcellularLocation>
        <location evidence="1">Nucleus</location>
    </subcellularLocation>
</comment>
<evidence type="ECO:0000256" key="8">
    <source>
        <dbReference type="RuleBase" id="RU004398"/>
    </source>
</evidence>
<keyword evidence="5" id="KW-0819">tRNA processing</keyword>
<protein>
    <recommendedName>
        <fullName evidence="4">EKC/KEOPS complex subunit CGI121</fullName>
    </recommendedName>
    <alternativeName>
        <fullName evidence="3">EKC/KEOPS complex subunit cgi121</fullName>
    </alternativeName>
</protein>
<evidence type="ECO:0000256" key="1">
    <source>
        <dbReference type="ARBA" id="ARBA00004123"/>
    </source>
</evidence>
<organism evidence="9">
    <name type="scientific">Bionectria ochroleuca</name>
    <name type="common">Gliocladium roseum</name>
    <dbReference type="NCBI Taxonomy" id="29856"/>
    <lineage>
        <taxon>Eukaryota</taxon>
        <taxon>Fungi</taxon>
        <taxon>Dikarya</taxon>
        <taxon>Ascomycota</taxon>
        <taxon>Pezizomycotina</taxon>
        <taxon>Sordariomycetes</taxon>
        <taxon>Hypocreomycetidae</taxon>
        <taxon>Hypocreales</taxon>
        <taxon>Bionectriaceae</taxon>
        <taxon>Clonostachys</taxon>
    </lineage>
</organism>
<dbReference type="Pfam" id="PF08617">
    <property type="entry name" value="CGI-121"/>
    <property type="match status" value="1"/>
</dbReference>
<dbReference type="GO" id="GO:0005634">
    <property type="term" value="C:nucleus"/>
    <property type="evidence" value="ECO:0007669"/>
    <property type="project" value="UniProtKB-SubCell"/>
</dbReference>
<comment type="function">
    <text evidence="7">Component of the EKC/KEOPS complex that is required for the formation of a threonylcarbamoyl group on adenosine at position 37 (t(6)A37) in tRNAs that read codons beginning with adenine. The complex is probably involved in the transfer of the threonylcarbamoyl moiety of threonylcarbamoyl-AMP (TC-AMP) to the N6 group of A37. CGI121 acts as an allosteric effector that regulates the t(6)A activity of the complex. The EKC/KEOPS complex also promotes both telomere uncapping and telomere elongation. The complex is required for efficient recruitment of transcriptional coactivators. CGI121 is not required for tRNA modification.</text>
</comment>
<evidence type="ECO:0000313" key="9">
    <source>
        <dbReference type="EMBL" id="CEO51598.1"/>
    </source>
</evidence>
<evidence type="ECO:0000256" key="7">
    <source>
        <dbReference type="ARBA" id="ARBA00025043"/>
    </source>
</evidence>
<evidence type="ECO:0000256" key="3">
    <source>
        <dbReference type="ARBA" id="ARBA00015316"/>
    </source>
</evidence>
<dbReference type="PANTHER" id="PTHR15840:SF10">
    <property type="entry name" value="EKC_KEOPS COMPLEX SUBUNIT TPRKB"/>
    <property type="match status" value="1"/>
</dbReference>
<evidence type="ECO:0000256" key="5">
    <source>
        <dbReference type="ARBA" id="ARBA00022694"/>
    </source>
</evidence>
<dbReference type="Gene3D" id="3.30.2380.10">
    <property type="entry name" value="CGI121/TPRKB"/>
    <property type="match status" value="1"/>
</dbReference>
<proteinExistence type="inferred from homology"/>
<dbReference type="PANTHER" id="PTHR15840">
    <property type="entry name" value="CGI-121 FAMILY MEMBER"/>
    <property type="match status" value="1"/>
</dbReference>
<sequence>MALETVTLDHLPASQTVHIAYFRNVRNAAFLHSQLLARNPDFEYGFVDASIIVSRLHLLSAVFRAATTASTNSLITPNVHSEIIISLSPSNNISEAYRRYGISPSTKDLLVVKISGPDGPSHGDIAKHLSQHVEGDQLPVTDENIAPATDNSKVAKYYKLNGLSWLDAIKDQPQKRKEVETLVVGTLAVRGI</sequence>
<comment type="similarity">
    <text evidence="2 8">Belongs to the CGI121/TPRKB family.</text>
</comment>
<dbReference type="InterPro" id="IPR036504">
    <property type="entry name" value="CGI121/TPRKB_sf"/>
</dbReference>